<accession>A0ABP1FYW1</accession>
<keyword evidence="1" id="KW-0175">Coiled coil</keyword>
<comment type="caution">
    <text evidence="3">The sequence shown here is derived from an EMBL/GenBank/DDBJ whole genome shotgun (WGS) entry which is preliminary data.</text>
</comment>
<feature type="compositionally biased region" description="Polar residues" evidence="2">
    <location>
        <begin position="491"/>
        <end position="501"/>
    </location>
</feature>
<proteinExistence type="predicted"/>
<feature type="region of interest" description="Disordered" evidence="2">
    <location>
        <begin position="465"/>
        <end position="532"/>
    </location>
</feature>
<feature type="coiled-coil region" evidence="1">
    <location>
        <begin position="871"/>
        <end position="905"/>
    </location>
</feature>
<protein>
    <submittedName>
        <fullName evidence="3">G5867 protein</fullName>
    </submittedName>
</protein>
<dbReference type="Proteomes" id="UP001497392">
    <property type="component" value="Unassembled WGS sequence"/>
</dbReference>
<feature type="coiled-coil region" evidence="1">
    <location>
        <begin position="210"/>
        <end position="244"/>
    </location>
</feature>
<evidence type="ECO:0000313" key="3">
    <source>
        <dbReference type="EMBL" id="CAL5223363.1"/>
    </source>
</evidence>
<feature type="region of interest" description="Disordered" evidence="2">
    <location>
        <begin position="929"/>
        <end position="955"/>
    </location>
</feature>
<name>A0ABP1FYW1_9CHLO</name>
<organism evidence="3 4">
    <name type="scientific">Coccomyxa viridis</name>
    <dbReference type="NCBI Taxonomy" id="1274662"/>
    <lineage>
        <taxon>Eukaryota</taxon>
        <taxon>Viridiplantae</taxon>
        <taxon>Chlorophyta</taxon>
        <taxon>core chlorophytes</taxon>
        <taxon>Trebouxiophyceae</taxon>
        <taxon>Trebouxiophyceae incertae sedis</taxon>
        <taxon>Coccomyxaceae</taxon>
        <taxon>Coccomyxa</taxon>
    </lineage>
</organism>
<gene>
    <name evidence="3" type="primary">g5867</name>
    <name evidence="3" type="ORF">VP750_LOCUS5022</name>
</gene>
<reference evidence="3 4" key="1">
    <citation type="submission" date="2024-06" db="EMBL/GenBank/DDBJ databases">
        <authorList>
            <person name="Kraege A."/>
            <person name="Thomma B."/>
        </authorList>
    </citation>
    <scope>NUCLEOTIDE SEQUENCE [LARGE SCALE GENOMIC DNA]</scope>
</reference>
<sequence>METEKRRGLLQLLSGVEEKLAFPKQQARLHELAQRKSRILNVQNGSRRGVDVSKAVVLHEGSLRTLWAEKAQKNVEAKQVAPEGAVRAEALKWENKRLAEAKAKLEAQLRDQSRRMSQMEDTLAELRNCTSKHSAPSRGPHSSFKVRPGSMDVEKVHEALSAALVDRDAARQMCQEVRAMLAQSEALRKADPDRKVQLLQTETIHLRTALTRMRAEAMTYQQDIKKLQMERNLARHTLQEVKQSVAADVMASSQTLQELRATMLRDKSATESRMAELDAKCLSYSLALQRADHQQASDKGMIASLSQSCSKLRAEVKSLAVENSGMHTRMQSVLEAQKRRALEAVRAAEHSRARMLREKAAAEHDLVQVTAARDLLEQQLRETQASLASSKAAAPPSQAPAAVTASPFAQCSGIPHELQTLCAELKTENARLHAEVAELRSTSANDGLPSSHAFSGVDVLLEPHGDAISPLNSPDQAQKGTACANAPRTPPTGSTDAQSRSVAREDSPADSSAHRTPATLDCSVNNTPANADAHRRRSVSAHALVFEDANPARARLPITEYYNGLDDTTQPEHETPFVNGWAGSMERPRTARRLASLSCDSESSERLFTARSRAGSTASTIYTDAHSDAGSEASLELTPAKSGALAQMQEKLAAAHEKLEQVELEKADAARLAALRGRAADAQSAALRAAEAALAKKRRALAEALKAREAAEAALAHSQAKLQDDDSKVHDMANELEAALDEAQKEKQILLDANAALQDELSSLREKQKSAELKPGELQAEMVQNNSESNEAIEAYEHTVAELTAERQAAEEDAEKARQALAAAQMQLGQLQGEQAAMALEREWALESSGALQARIDELLQERKTQSPSAVLSLEAELEHTRSALSQAERDAARAQEEAAQLKHQLREPLQALPNDPFNMGAWLSKKFERTKSGRSSANVARSLHDASTKAAERL</sequence>
<feature type="compositionally biased region" description="Polar residues" evidence="2">
    <location>
        <begin position="470"/>
        <end position="479"/>
    </location>
</feature>
<feature type="coiled-coil region" evidence="1">
    <location>
        <begin position="88"/>
        <end position="129"/>
    </location>
</feature>
<feature type="compositionally biased region" description="Basic and acidic residues" evidence="2">
    <location>
        <begin position="943"/>
        <end position="955"/>
    </location>
</feature>
<keyword evidence="4" id="KW-1185">Reference proteome</keyword>
<dbReference type="EMBL" id="CAXHTA020000008">
    <property type="protein sequence ID" value="CAL5223363.1"/>
    <property type="molecule type" value="Genomic_DNA"/>
</dbReference>
<evidence type="ECO:0000313" key="4">
    <source>
        <dbReference type="Proteomes" id="UP001497392"/>
    </source>
</evidence>
<evidence type="ECO:0000256" key="2">
    <source>
        <dbReference type="SAM" id="MobiDB-lite"/>
    </source>
</evidence>
<feature type="coiled-coil region" evidence="1">
    <location>
        <begin position="359"/>
        <end position="393"/>
    </location>
</feature>
<evidence type="ECO:0000256" key="1">
    <source>
        <dbReference type="SAM" id="Coils"/>
    </source>
</evidence>
<feature type="coiled-coil region" evidence="1">
    <location>
        <begin position="645"/>
        <end position="834"/>
    </location>
</feature>
<feature type="region of interest" description="Disordered" evidence="2">
    <location>
        <begin position="129"/>
        <end position="148"/>
    </location>
</feature>